<evidence type="ECO:0000256" key="1">
    <source>
        <dbReference type="ARBA" id="ARBA00001946"/>
    </source>
</evidence>
<sequence>MKEKYILGIDLGVGSIGWSCMAVNNENEPIRIIDLGSRIFSAENGSMEDRRNARGLRRLLRRRKARIQKTKNLFISNNYFTKDEMNLFFEKEACKYDNPYLLKVKGLNNKLTIEELLICLVHYSKYRGFKSNRKVKDEHSTNSTASASEDQKLLYSIQTTENELINNQWTISEYIVNDPKFKDKIKNTSGEYKIGITREMIVKEAELLLNKQIEMNVISDQFKNDYLTILTKQLSFSEGPEWGPYHDPLSKMIGICKFDKQDRAPITSYSYELYIMIQKLRNITFYEEGSRIKNRLNNEQIKKLLEEAVSGKEIKYKNIQKVIGHQVNFPGLLLTKKDFMKIVSKSKEEKNKDKTLEELKNEAKNNISVYEMKNTKILKSQLKKLGYENVEVKVLDALANLLSRYKSDDEIRKGIEEDELLKNQDQLFKAAILKLDEGSFKEFGKLSFNMLYQLLPLMINEGMDYAQAMAALNLDHSQAHKNDTDYEELPPLKEVFEELDKTVTNRSVIATLQQTKMVINAIFARYGKPVAIHVEVARELTKNDTERKQLMDMQLSNQVTNTSLKMQIFNKYSDQFTSMAKISHDDLVKYKLFIEQGGIDPYTLALTNDEMAAKINEKTLFTREYEIDHIMPYSISFNDTFANKTLVRKERNLEKANNIPYEVFGRDSGYAKYEAWVLRTINDPKKQEIYLLKKIPDDLQEEFSARALNDTRYATKVICEILKYCFPSIKVKSFTGQITDKLKGVWGLKNLTHSYQNPSYILHDEFDEELKKKYDLLSIYITEEKNNKEIKKLKEEVVKLEKQRDQKNRKNHLHHALDAAIIACATDSLRRRVEIHEQNLRQNSSTMRKFKVSVVDPATGEISTQIINRTVADYGQLYDLTKNSDPRHFPMPYDSFRDEIKLRLYERDEATMKRGLMCLANYNAAQVNQCKPVIISHQYTKKVNGRLHKATIYGVAPKPKTENTVVLTNRMAVTDKKFDYKQLDKIYDKEGTQKAVYEAVKSWLSGYANGEEAYNSHKELPKNSNGNPIKKVKLDYDSPKEEILLHEEKKQYVEKENVIQTHVFRREDSDKLYFIGMDRYRVMNFKNDPEVLIWWGQSKNNRKIKYSELAREGYIPYVKLYKNQIILLELRNGAKGLCKVNGFSAGMFEITSILGDDYDILASGLQTKSKSRLIITVSTIKSIQPINVDILGKVHL</sequence>
<dbReference type="Gene3D" id="3.30.420.10">
    <property type="entry name" value="Ribonuclease H-like superfamily/Ribonuclease H"/>
    <property type="match status" value="3"/>
</dbReference>
<evidence type="ECO:0000256" key="11">
    <source>
        <dbReference type="ARBA" id="ARBA00023211"/>
    </source>
</evidence>
<evidence type="ECO:0000256" key="13">
    <source>
        <dbReference type="HAMAP-Rule" id="MF_01480"/>
    </source>
</evidence>
<keyword evidence="10 13" id="KW-0238">DNA-binding</keyword>
<dbReference type="EC" id="3.1.-.-" evidence="13"/>
<dbReference type="GO" id="GO:0003677">
    <property type="term" value="F:DNA binding"/>
    <property type="evidence" value="ECO:0007669"/>
    <property type="project" value="UniProtKB-UniRule"/>
</dbReference>
<evidence type="ECO:0000256" key="12">
    <source>
        <dbReference type="ARBA" id="ARBA00046380"/>
    </source>
</evidence>
<keyword evidence="11" id="KW-0464">Manganese</keyword>
<keyword evidence="3 13" id="KW-0540">Nuclease</keyword>
<dbReference type="InterPro" id="IPR028629">
    <property type="entry name" value="Cas9"/>
</dbReference>
<dbReference type="AlphaFoldDB" id="A0A318L3D1"/>
<dbReference type="GO" id="GO:0051607">
    <property type="term" value="P:defense response to virus"/>
    <property type="evidence" value="ECO:0007669"/>
    <property type="project" value="UniProtKB-UniRule"/>
</dbReference>
<feature type="domain" description="HNH Cas9-type" evidence="15">
    <location>
        <begin position="543"/>
        <end position="708"/>
    </location>
</feature>
<evidence type="ECO:0000256" key="14">
    <source>
        <dbReference type="SAM" id="Coils"/>
    </source>
</evidence>
<dbReference type="NCBIfam" id="TIGR01865">
    <property type="entry name" value="cas_Csn1"/>
    <property type="match status" value="1"/>
</dbReference>
<dbReference type="HAMAP" id="MF_01480">
    <property type="entry name" value="Cas9"/>
    <property type="match status" value="1"/>
</dbReference>
<dbReference type="GO" id="GO:0046872">
    <property type="term" value="F:metal ion binding"/>
    <property type="evidence" value="ECO:0007669"/>
    <property type="project" value="UniProtKB-UniRule"/>
</dbReference>
<comment type="similarity">
    <text evidence="2">Belongs to the CRISPR-associated protein Cas9 family. Subtype II-A subfamily.</text>
</comment>
<evidence type="ECO:0000313" key="16">
    <source>
        <dbReference type="EMBL" id="PXX80033.1"/>
    </source>
</evidence>
<evidence type="ECO:0000256" key="5">
    <source>
        <dbReference type="ARBA" id="ARBA00022759"/>
    </source>
</evidence>
<dbReference type="Pfam" id="PF13395">
    <property type="entry name" value="HNH_4"/>
    <property type="match status" value="1"/>
</dbReference>
<dbReference type="RefSeq" id="WP_022937832.1">
    <property type="nucleotide sequence ID" value="NZ_CABKRQ010000004.1"/>
</dbReference>
<dbReference type="InterPro" id="IPR036397">
    <property type="entry name" value="RNaseH_sf"/>
</dbReference>
<name>A0A318L3D1_9FIRM</name>
<gene>
    <name evidence="13" type="primary">cas9</name>
    <name evidence="16" type="ORF">DES51_10435</name>
</gene>
<feature type="binding site" evidence="13">
    <location>
        <position position="815"/>
    </location>
    <ligand>
        <name>Mg(2+)</name>
        <dbReference type="ChEBI" id="CHEBI:18420"/>
        <label>2</label>
    </ligand>
</feature>
<evidence type="ECO:0000256" key="4">
    <source>
        <dbReference type="ARBA" id="ARBA00022723"/>
    </source>
</evidence>
<keyword evidence="7 13" id="KW-0460">Magnesium</keyword>
<keyword evidence="5 13" id="KW-0255">Endonuclease</keyword>
<feature type="binding site" evidence="13">
    <location>
        <position position="10"/>
    </location>
    <ligand>
        <name>Mg(2+)</name>
        <dbReference type="ChEBI" id="CHEBI:18420"/>
        <label>2</label>
    </ligand>
</feature>
<keyword evidence="9 13" id="KW-0051">Antiviral defense</keyword>
<keyword evidence="4 13" id="KW-0479">Metal-binding</keyword>
<feature type="binding site" evidence="13">
    <location>
        <position position="539"/>
    </location>
    <ligand>
        <name>Mg(2+)</name>
        <dbReference type="ChEBI" id="CHEBI:18420"/>
        <label>2</label>
    </ligand>
</feature>
<dbReference type="InterPro" id="IPR033114">
    <property type="entry name" value="HNH_CAS9"/>
</dbReference>
<proteinExistence type="inferred from homology"/>
<evidence type="ECO:0000313" key="17">
    <source>
        <dbReference type="Proteomes" id="UP000247612"/>
    </source>
</evidence>
<dbReference type="GO" id="GO:0004519">
    <property type="term" value="F:endonuclease activity"/>
    <property type="evidence" value="ECO:0007669"/>
    <property type="project" value="UniProtKB-UniRule"/>
</dbReference>
<keyword evidence="17" id="KW-1185">Reference proteome</keyword>
<dbReference type="PROSITE" id="PS51749">
    <property type="entry name" value="HNH_CAS9"/>
    <property type="match status" value="1"/>
</dbReference>
<keyword evidence="14" id="KW-0175">Coiled coil</keyword>
<dbReference type="InterPro" id="IPR003615">
    <property type="entry name" value="HNH_nuc"/>
</dbReference>
<evidence type="ECO:0000256" key="9">
    <source>
        <dbReference type="ARBA" id="ARBA00023118"/>
    </source>
</evidence>
<feature type="binding site" evidence="13">
    <location>
        <position position="535"/>
    </location>
    <ligand>
        <name>Mg(2+)</name>
        <dbReference type="ChEBI" id="CHEBI:18420"/>
        <label>1</label>
    </ligand>
</feature>
<evidence type="ECO:0000256" key="2">
    <source>
        <dbReference type="ARBA" id="ARBA00005244"/>
    </source>
</evidence>
<feature type="coiled-coil region" evidence="14">
    <location>
        <begin position="783"/>
        <end position="810"/>
    </location>
</feature>
<dbReference type="Proteomes" id="UP000247612">
    <property type="component" value="Unassembled WGS sequence"/>
</dbReference>
<keyword evidence="6 13" id="KW-0378">Hydrolase</keyword>
<evidence type="ECO:0000256" key="6">
    <source>
        <dbReference type="ARBA" id="ARBA00022801"/>
    </source>
</evidence>
<comment type="similarity">
    <text evidence="13">Belongs to the CRISPR-associated Cas9 family.</text>
</comment>
<evidence type="ECO:0000256" key="10">
    <source>
        <dbReference type="ARBA" id="ARBA00023125"/>
    </source>
</evidence>
<comment type="domain">
    <text evidence="13">Has 2 endonuclease domains. The discontinuous RuvC-like domain cleaves the target DNA noncomplementary to crRNA while the HNH nuclease domain cleaves the target DNA complementary to crRNA.</text>
</comment>
<comment type="subunit">
    <text evidence="12 13">Monomer. Binds crRNA and tracrRNA.</text>
</comment>
<evidence type="ECO:0000256" key="8">
    <source>
        <dbReference type="ARBA" id="ARBA00022884"/>
    </source>
</evidence>
<keyword evidence="8 13" id="KW-0694">RNA-binding</keyword>
<comment type="caution">
    <text evidence="16">The sequence shown here is derived from an EMBL/GenBank/DDBJ whole genome shotgun (WGS) entry which is preliminary data.</text>
</comment>
<feature type="active site" description="For RuvC-like nuclease domain" evidence="13">
    <location>
        <position position="10"/>
    </location>
</feature>
<accession>A0A318L3D1</accession>
<protein>
    <recommendedName>
        <fullName evidence="13">CRISPR-associated endonuclease Cas9</fullName>
        <ecNumber evidence="13">3.1.-.-</ecNumber>
    </recommendedName>
</protein>
<dbReference type="OrthoDB" id="9757607at2"/>
<feature type="binding site" evidence="13">
    <location>
        <position position="10"/>
    </location>
    <ligand>
        <name>Mg(2+)</name>
        <dbReference type="ChEBI" id="CHEBI:18420"/>
        <label>1</label>
    </ligand>
</feature>
<reference evidence="16 17" key="1">
    <citation type="submission" date="2018-05" db="EMBL/GenBank/DDBJ databases">
        <title>Genomic Encyclopedia of Type Strains, Phase IV (KMG-IV): sequencing the most valuable type-strain genomes for metagenomic binning, comparative biology and taxonomic classification.</title>
        <authorList>
            <person name="Goeker M."/>
        </authorList>
    </citation>
    <scope>NUCLEOTIDE SEQUENCE [LARGE SCALE GENOMIC DNA]</scope>
    <source>
        <strain evidence="16 17">JC118</strain>
    </source>
</reference>
<dbReference type="Pfam" id="PF18541">
    <property type="entry name" value="RuvC_III"/>
    <property type="match status" value="1"/>
</dbReference>
<feature type="binding site" evidence="13">
    <location>
        <position position="539"/>
    </location>
    <ligand>
        <name>Mg(2+)</name>
        <dbReference type="ChEBI" id="CHEBI:18420"/>
        <label>1</label>
    </ligand>
</feature>
<evidence type="ECO:0000256" key="3">
    <source>
        <dbReference type="ARBA" id="ARBA00022722"/>
    </source>
</evidence>
<dbReference type="GO" id="GO:0003723">
    <property type="term" value="F:RNA binding"/>
    <property type="evidence" value="ECO:0007669"/>
    <property type="project" value="UniProtKB-UniRule"/>
</dbReference>
<evidence type="ECO:0000256" key="7">
    <source>
        <dbReference type="ARBA" id="ARBA00022842"/>
    </source>
</evidence>
<evidence type="ECO:0000259" key="15">
    <source>
        <dbReference type="PROSITE" id="PS51749"/>
    </source>
</evidence>
<comment type="function">
    <text evidence="13">CRISPR (clustered regularly interspaced short palindromic repeat) is an adaptive immune system that provides protection against mobile genetic elements (viruses, transposable elements and conjugative plasmids). CRISPR clusters contain spacers, sequences complementary to antecedent mobile elements, and target invading nucleic acids. CRISPR clusters are transcribed and processed into CRISPR RNA (crRNA). In type II CRISPR systems correct processing of pre-crRNA requires a trans-encoded small RNA (tracrRNA), endogenous ribonuclease 3 (rnc) and this protein. The tracrRNA serves as a guide for ribonuclease 3-aided processing of pre-crRNA. Subsequently Cas9/crRNA/tracrRNA endonucleolytically cleaves linear or circular dsDNA target complementary to the spacer; Cas9 is inactive in the absence of the 2 guide RNAs (gRNA). Cas9 recognizes the protospacer adjacent motif (PAM) in the CRISPR repeat sequences to help distinguish self versus nonself, as targets within the bacterial CRISPR locus do not have PAMs. PAM recognition is also required for catalytic activity.</text>
</comment>
<dbReference type="EMBL" id="QJKH01000004">
    <property type="protein sequence ID" value="PXX80033.1"/>
    <property type="molecule type" value="Genomic_DNA"/>
</dbReference>
<dbReference type="STRING" id="1034346.GCA_000313565_01529"/>
<dbReference type="GO" id="GO:0016787">
    <property type="term" value="F:hydrolase activity"/>
    <property type="evidence" value="ECO:0007669"/>
    <property type="project" value="UniProtKB-KW"/>
</dbReference>
<organism evidence="16 17">
    <name type="scientific">Dielma fastidiosa</name>
    <dbReference type="NCBI Taxonomy" id="1034346"/>
    <lineage>
        <taxon>Bacteria</taxon>
        <taxon>Bacillati</taxon>
        <taxon>Bacillota</taxon>
        <taxon>Erysipelotrichia</taxon>
        <taxon>Erysipelotrichales</taxon>
        <taxon>Erysipelotrichaceae</taxon>
        <taxon>Dielma</taxon>
    </lineage>
</organism>
<dbReference type="InterPro" id="IPR041383">
    <property type="entry name" value="RuvC_III"/>
</dbReference>
<feature type="active site" description="Proton acceptor for HNH nuclease domain" evidence="13">
    <location>
        <position position="629"/>
    </location>
</feature>
<dbReference type="GO" id="GO:0043571">
    <property type="term" value="P:maintenance of CRISPR repeat elements"/>
    <property type="evidence" value="ECO:0007669"/>
    <property type="project" value="UniProtKB-UniRule"/>
</dbReference>
<comment type="cofactor">
    <cofactor evidence="1 13">
        <name>Mg(2+)</name>
        <dbReference type="ChEBI" id="CHEBI:18420"/>
    </cofactor>
</comment>